<sequence length="160" mass="17786">MKKIVVMLSLGMLVTGTTFAQEVTKGDRKPKTERIGQDGGKKDTRTPEEKATQKAQKVTKKYNLTQAQQASLQALYLKQETETAAMKAQSRGAGDVKTKDREDFKAKRAQWDAELKSILTPEQYAQYQADRKAKASQKAGKTAKKGQHLKGKEQKKVQGS</sequence>
<feature type="chain" id="PRO_5022865947" description="DUF4890 domain-containing protein" evidence="2">
    <location>
        <begin position="21"/>
        <end position="160"/>
    </location>
</feature>
<evidence type="ECO:0000256" key="2">
    <source>
        <dbReference type="SAM" id="SignalP"/>
    </source>
</evidence>
<comment type="caution">
    <text evidence="3">The sequence shown here is derived from an EMBL/GenBank/DDBJ whole genome shotgun (WGS) entry which is preliminary data.</text>
</comment>
<reference evidence="3 4" key="1">
    <citation type="submission" date="2019-07" db="EMBL/GenBank/DDBJ databases">
        <title>Rufibacter sp. nov., isolated from lake sediment.</title>
        <authorList>
            <person name="Qu J.-H."/>
        </authorList>
    </citation>
    <scope>NUCLEOTIDE SEQUENCE [LARGE SCALE GENOMIC DNA]</scope>
    <source>
        <strain evidence="3 4">NBS58-1</strain>
    </source>
</reference>
<protein>
    <recommendedName>
        <fullName evidence="5">DUF4890 domain-containing protein</fullName>
    </recommendedName>
</protein>
<evidence type="ECO:0000313" key="3">
    <source>
        <dbReference type="EMBL" id="KAA3436798.1"/>
    </source>
</evidence>
<feature type="compositionally biased region" description="Basic and acidic residues" evidence="1">
    <location>
        <begin position="24"/>
        <end position="52"/>
    </location>
</feature>
<evidence type="ECO:0000256" key="1">
    <source>
        <dbReference type="SAM" id="MobiDB-lite"/>
    </source>
</evidence>
<keyword evidence="4" id="KW-1185">Reference proteome</keyword>
<evidence type="ECO:0000313" key="4">
    <source>
        <dbReference type="Proteomes" id="UP000324133"/>
    </source>
</evidence>
<feature type="signal peptide" evidence="2">
    <location>
        <begin position="1"/>
        <end position="20"/>
    </location>
</feature>
<evidence type="ECO:0008006" key="5">
    <source>
        <dbReference type="Google" id="ProtNLM"/>
    </source>
</evidence>
<organism evidence="3 4">
    <name type="scientific">Rufibacter hautae</name>
    <dbReference type="NCBI Taxonomy" id="2595005"/>
    <lineage>
        <taxon>Bacteria</taxon>
        <taxon>Pseudomonadati</taxon>
        <taxon>Bacteroidota</taxon>
        <taxon>Cytophagia</taxon>
        <taxon>Cytophagales</taxon>
        <taxon>Hymenobacteraceae</taxon>
        <taxon>Rufibacter</taxon>
    </lineage>
</organism>
<feature type="region of interest" description="Disordered" evidence="1">
    <location>
        <begin position="22"/>
        <end position="57"/>
    </location>
</feature>
<dbReference type="Proteomes" id="UP000324133">
    <property type="component" value="Unassembled WGS sequence"/>
</dbReference>
<dbReference type="EMBL" id="VKKY01000003">
    <property type="protein sequence ID" value="KAA3436798.1"/>
    <property type="molecule type" value="Genomic_DNA"/>
</dbReference>
<accession>A0A5B6T9D1</accession>
<dbReference type="AlphaFoldDB" id="A0A5B6T9D1"/>
<dbReference type="OrthoDB" id="853708at2"/>
<name>A0A5B6T9D1_9BACT</name>
<dbReference type="RefSeq" id="WP_149092737.1">
    <property type="nucleotide sequence ID" value="NZ_VKKY01000003.1"/>
</dbReference>
<feature type="compositionally biased region" description="Basic and acidic residues" evidence="1">
    <location>
        <begin position="150"/>
        <end position="160"/>
    </location>
</feature>
<keyword evidence="2" id="KW-0732">Signal</keyword>
<gene>
    <name evidence="3" type="ORF">FOA19_20710</name>
</gene>
<feature type="region of interest" description="Disordered" evidence="1">
    <location>
        <begin position="129"/>
        <end position="160"/>
    </location>
</feature>
<proteinExistence type="predicted"/>